<keyword evidence="11" id="KW-0175">Coiled coil</keyword>
<dbReference type="PANTHER" id="PTHR19375">
    <property type="entry name" value="HEAT SHOCK PROTEIN 70KDA"/>
    <property type="match status" value="1"/>
</dbReference>
<evidence type="ECO:0000256" key="12">
    <source>
        <dbReference type="SAM" id="MobiDB-lite"/>
    </source>
</evidence>
<evidence type="ECO:0000313" key="13">
    <source>
        <dbReference type="EMBL" id="TGN10893.1"/>
    </source>
</evidence>
<comment type="caution">
    <text evidence="13">The sequence shown here is derived from an EMBL/GenBank/DDBJ whole genome shotgun (WGS) entry which is preliminary data.</text>
</comment>
<evidence type="ECO:0000256" key="1">
    <source>
        <dbReference type="ARBA" id="ARBA00002290"/>
    </source>
</evidence>
<evidence type="ECO:0000256" key="10">
    <source>
        <dbReference type="RuleBase" id="RU003322"/>
    </source>
</evidence>
<dbReference type="FunFam" id="3.90.640.10:FF:000003">
    <property type="entry name" value="Molecular chaperone DnaK"/>
    <property type="match status" value="1"/>
</dbReference>
<evidence type="ECO:0000256" key="7">
    <source>
        <dbReference type="ARBA" id="ARBA00023016"/>
    </source>
</evidence>
<protein>
    <recommendedName>
        <fullName evidence="3 9">Chaperone protein DnaK</fullName>
    </recommendedName>
    <alternativeName>
        <fullName evidence="9">HSP70</fullName>
    </alternativeName>
    <alternativeName>
        <fullName evidence="9">Heat shock 70 kDa protein</fullName>
    </alternativeName>
    <alternativeName>
        <fullName evidence="9">Heat shock protein 70</fullName>
    </alternativeName>
</protein>
<evidence type="ECO:0000256" key="4">
    <source>
        <dbReference type="ARBA" id="ARBA00022553"/>
    </source>
</evidence>
<dbReference type="FunFam" id="2.60.34.10:FF:000014">
    <property type="entry name" value="Chaperone protein DnaK HSP70"/>
    <property type="match status" value="1"/>
</dbReference>
<name>A0A4R9LQX7_9LEPT</name>
<feature type="coiled-coil region" evidence="11">
    <location>
        <begin position="248"/>
        <end position="275"/>
    </location>
</feature>
<dbReference type="FunFam" id="3.30.420.40:FF:000020">
    <property type="entry name" value="Chaperone protein HscA homolog"/>
    <property type="match status" value="1"/>
</dbReference>
<dbReference type="NCBIfam" id="NF003520">
    <property type="entry name" value="PRK05183.1"/>
    <property type="match status" value="1"/>
</dbReference>
<dbReference type="PROSITE" id="PS01036">
    <property type="entry name" value="HSP70_3"/>
    <property type="match status" value="1"/>
</dbReference>
<dbReference type="NCBIfam" id="TIGR02350">
    <property type="entry name" value="prok_dnaK"/>
    <property type="match status" value="1"/>
</dbReference>
<evidence type="ECO:0000256" key="3">
    <source>
        <dbReference type="ARBA" id="ARBA00014415"/>
    </source>
</evidence>
<dbReference type="InterPro" id="IPR029047">
    <property type="entry name" value="HSP70_peptide-bd_sf"/>
</dbReference>
<sequence>MSKEKIIGIDLGTTNSCVAVMEGGDPVVIQNSEGARTTPSIVAYTAKGETIVGQFAKNQSITNAVNTIRSAKRFIGRRFNETNDEAKMVSYKIIRAGNDGVKFETVSGEFTPQEISARILQKMKKTAEDFLGHEVKKAVVTVPAYFNDEQRQATKDAGRIAGLEVERIINEPTAAALAYGFDKKKTNAKIAVYDLGGGTFDVSILELGDGVFEVKSTNGDTHLGGDDFDNVVMQWLIDEFKKQTGIDISGDKNTVQRLKEAAEKAKIELSGTTSTQINLPFITADASGPKHLDMTLTKAKFDDITKALVEKTRNPCVSALRDAGLSASEIDEVILVGGSTRIPAVQALVKEIFGKDPNKSVNPDEVVAVGAAIQGGVLAGDVTDVLLLDVTPLSLGIETLGGVMTKLIERNTTIPTRKSQVFSTAADSQTTVSVHVLQGEREMASYNRTLGRFDLVGIPSAPRGVPQIEVTFDIDANGIVHVSAKDLGTGKEQKIRIESSSGLSEEEIKKMVKDAEAHAEEDKKARESADTKNELESIVYQLEKTVAESADKLDESEKQRATDEVKRGREAMESGDLERMKAARDSIQQIAMQIGQKIYSQGAEAGAGPNAGGPEQPESNNGSSAGGEKVVDADYTVVDDDKK</sequence>
<evidence type="ECO:0000256" key="5">
    <source>
        <dbReference type="ARBA" id="ARBA00022741"/>
    </source>
</evidence>
<evidence type="ECO:0000256" key="2">
    <source>
        <dbReference type="ARBA" id="ARBA00007381"/>
    </source>
</evidence>
<evidence type="ECO:0000256" key="8">
    <source>
        <dbReference type="ARBA" id="ARBA00023186"/>
    </source>
</evidence>
<keyword evidence="5 9" id="KW-0547">Nucleotide-binding</keyword>
<evidence type="ECO:0000256" key="6">
    <source>
        <dbReference type="ARBA" id="ARBA00022840"/>
    </source>
</evidence>
<proteinExistence type="evidence at transcript level"/>
<keyword evidence="4 9" id="KW-0597">Phosphoprotein</keyword>
<dbReference type="Gene3D" id="3.90.640.10">
    <property type="entry name" value="Actin, Chain A, domain 4"/>
    <property type="match status" value="1"/>
</dbReference>
<evidence type="ECO:0000256" key="11">
    <source>
        <dbReference type="SAM" id="Coils"/>
    </source>
</evidence>
<dbReference type="AlphaFoldDB" id="A0A4R9LQX7"/>
<dbReference type="OrthoDB" id="9766019at2"/>
<dbReference type="GO" id="GO:0005737">
    <property type="term" value="C:cytoplasm"/>
    <property type="evidence" value="ECO:0007669"/>
    <property type="project" value="UniProtKB-ARBA"/>
</dbReference>
<dbReference type="GO" id="GO:0051082">
    <property type="term" value="F:unfolded protein binding"/>
    <property type="evidence" value="ECO:0007669"/>
    <property type="project" value="InterPro"/>
</dbReference>
<comment type="induction">
    <text evidence="9">By stress conditions e.g. heat shock.</text>
</comment>
<keyword evidence="14" id="KW-1185">Reference proteome</keyword>
<dbReference type="NCBIfam" id="NF001413">
    <property type="entry name" value="PRK00290.1"/>
    <property type="match status" value="1"/>
</dbReference>
<dbReference type="PROSITE" id="PS00329">
    <property type="entry name" value="HSP70_2"/>
    <property type="match status" value="1"/>
</dbReference>
<comment type="function">
    <text evidence="1 9">Acts as a chaperone.</text>
</comment>
<dbReference type="GO" id="GO:0140662">
    <property type="term" value="F:ATP-dependent protein folding chaperone"/>
    <property type="evidence" value="ECO:0007669"/>
    <property type="project" value="InterPro"/>
</dbReference>
<dbReference type="SUPFAM" id="SSF100920">
    <property type="entry name" value="Heat shock protein 70kD (HSP70), peptide-binding domain"/>
    <property type="match status" value="1"/>
</dbReference>
<reference evidence="13" key="1">
    <citation type="journal article" date="2019" name="PLoS Negl. Trop. Dis.">
        <title>Revisiting the worldwide diversity of Leptospira species in the environment.</title>
        <authorList>
            <person name="Vincent A.T."/>
            <person name="Schiettekatte O."/>
            <person name="Bourhy P."/>
            <person name="Veyrier F.J."/>
            <person name="Picardeau M."/>
        </authorList>
    </citation>
    <scope>NUCLEOTIDE SEQUENCE [LARGE SCALE GENOMIC DNA]</scope>
    <source>
        <strain evidence="13">201400974</strain>
    </source>
</reference>
<dbReference type="RefSeq" id="WP_135763654.1">
    <property type="nucleotide sequence ID" value="NZ_RQHV01000042.1"/>
</dbReference>
<dbReference type="InterPro" id="IPR013126">
    <property type="entry name" value="Hsp_70_fam"/>
</dbReference>
<keyword evidence="6 9" id="KW-0067">ATP-binding</keyword>
<dbReference type="FunFam" id="1.20.1270.10:FF:000001">
    <property type="entry name" value="Molecular chaperone DnaK"/>
    <property type="match status" value="1"/>
</dbReference>
<dbReference type="Pfam" id="PF00012">
    <property type="entry name" value="HSP70"/>
    <property type="match status" value="1"/>
</dbReference>
<feature type="region of interest" description="Disordered" evidence="12">
    <location>
        <begin position="601"/>
        <end position="643"/>
    </location>
</feature>
<dbReference type="InterPro" id="IPR012725">
    <property type="entry name" value="Chaperone_DnaK"/>
</dbReference>
<evidence type="ECO:0000256" key="9">
    <source>
        <dbReference type="HAMAP-Rule" id="MF_00332"/>
    </source>
</evidence>
<keyword evidence="7 9" id="KW-0346">Stress response</keyword>
<dbReference type="PRINTS" id="PR00301">
    <property type="entry name" value="HEATSHOCK70"/>
</dbReference>
<feature type="region of interest" description="Disordered" evidence="12">
    <location>
        <begin position="549"/>
        <end position="584"/>
    </location>
</feature>
<dbReference type="Proteomes" id="UP000298264">
    <property type="component" value="Unassembled WGS sequence"/>
</dbReference>
<dbReference type="CDD" id="cd10234">
    <property type="entry name" value="ASKHA_NBD_HSP70_DnaK-like"/>
    <property type="match status" value="1"/>
</dbReference>
<comment type="similarity">
    <text evidence="2 9 10">Belongs to the heat shock protein 70 family.</text>
</comment>
<dbReference type="FunFam" id="3.30.420.40:FF:000004">
    <property type="entry name" value="Molecular chaperone DnaK"/>
    <property type="match status" value="1"/>
</dbReference>
<feature type="modified residue" description="Phosphothreonine; by autocatalysis" evidence="9">
    <location>
        <position position="199"/>
    </location>
</feature>
<feature type="compositionally biased region" description="Low complexity" evidence="12">
    <location>
        <begin position="601"/>
        <end position="618"/>
    </location>
</feature>
<evidence type="ECO:0000313" key="14">
    <source>
        <dbReference type="Proteomes" id="UP000298264"/>
    </source>
</evidence>
<organism evidence="13 14">
    <name type="scientific">Leptospira ilyithenensis</name>
    <dbReference type="NCBI Taxonomy" id="2484901"/>
    <lineage>
        <taxon>Bacteria</taxon>
        <taxon>Pseudomonadati</taxon>
        <taxon>Spirochaetota</taxon>
        <taxon>Spirochaetia</taxon>
        <taxon>Leptospirales</taxon>
        <taxon>Leptospiraceae</taxon>
        <taxon>Leptospira</taxon>
    </lineage>
</organism>
<dbReference type="Gene3D" id="2.60.34.10">
    <property type="entry name" value="Substrate Binding Domain Of DNAk, Chain A, domain 1"/>
    <property type="match status" value="1"/>
</dbReference>
<dbReference type="InterPro" id="IPR029048">
    <property type="entry name" value="HSP70_C_sf"/>
</dbReference>
<dbReference type="InterPro" id="IPR018181">
    <property type="entry name" value="Heat_shock_70_CS"/>
</dbReference>
<dbReference type="Gene3D" id="3.30.420.40">
    <property type="match status" value="2"/>
</dbReference>
<dbReference type="SUPFAM" id="SSF100934">
    <property type="entry name" value="Heat shock protein 70kD (HSP70), C-terminal subdomain"/>
    <property type="match status" value="1"/>
</dbReference>
<accession>A0A4R9LQX7</accession>
<dbReference type="HAMAP" id="MF_00332">
    <property type="entry name" value="DnaK"/>
    <property type="match status" value="1"/>
</dbReference>
<dbReference type="GO" id="GO:0005524">
    <property type="term" value="F:ATP binding"/>
    <property type="evidence" value="ECO:0007669"/>
    <property type="project" value="UniProtKB-UniRule"/>
</dbReference>
<dbReference type="InterPro" id="IPR043129">
    <property type="entry name" value="ATPase_NBD"/>
</dbReference>
<dbReference type="Gene3D" id="1.20.1270.10">
    <property type="match status" value="1"/>
</dbReference>
<gene>
    <name evidence="9 13" type="primary">dnaK</name>
    <name evidence="13" type="ORF">EHS11_06835</name>
</gene>
<dbReference type="EMBL" id="RQHV01000042">
    <property type="protein sequence ID" value="TGN10893.1"/>
    <property type="molecule type" value="Genomic_DNA"/>
</dbReference>
<dbReference type="PROSITE" id="PS00297">
    <property type="entry name" value="HSP70_1"/>
    <property type="match status" value="1"/>
</dbReference>
<dbReference type="SUPFAM" id="SSF53067">
    <property type="entry name" value="Actin-like ATPase domain"/>
    <property type="match status" value="2"/>
</dbReference>
<keyword evidence="8 9" id="KW-0143">Chaperone</keyword>